<reference evidence="2 3" key="1">
    <citation type="journal article" date="2018" name="Mol. Biol. Evol.">
        <title>Broad Genomic Sampling Reveals a Smut Pathogenic Ancestry of the Fungal Clade Ustilaginomycotina.</title>
        <authorList>
            <person name="Kijpornyongpan T."/>
            <person name="Mondo S.J."/>
            <person name="Barry K."/>
            <person name="Sandor L."/>
            <person name="Lee J."/>
            <person name="Lipzen A."/>
            <person name="Pangilinan J."/>
            <person name="LaButti K."/>
            <person name="Hainaut M."/>
            <person name="Henrissat B."/>
            <person name="Grigoriev I.V."/>
            <person name="Spatafora J.W."/>
            <person name="Aime M.C."/>
        </authorList>
    </citation>
    <scope>NUCLEOTIDE SEQUENCE [LARGE SCALE GENOMIC DNA]</scope>
    <source>
        <strain evidence="2 3">MCA 3882</strain>
    </source>
</reference>
<dbReference type="AlphaFoldDB" id="A0A316VQ10"/>
<name>A0A316VQ10_9BASI</name>
<dbReference type="OrthoDB" id="5331396at2759"/>
<keyword evidence="1" id="KW-1133">Transmembrane helix</keyword>
<dbReference type="RefSeq" id="XP_025358543.1">
    <property type="nucleotide sequence ID" value="XM_025501645.1"/>
</dbReference>
<dbReference type="STRING" id="1280837.A0A316VQ10"/>
<dbReference type="EMBL" id="KZ819602">
    <property type="protein sequence ID" value="PWN38241.1"/>
    <property type="molecule type" value="Genomic_DNA"/>
</dbReference>
<gene>
    <name evidence="2" type="ORF">FA14DRAFT_188254</name>
</gene>
<evidence type="ECO:0000313" key="3">
    <source>
        <dbReference type="Proteomes" id="UP000245771"/>
    </source>
</evidence>
<evidence type="ECO:0000256" key="1">
    <source>
        <dbReference type="SAM" id="Phobius"/>
    </source>
</evidence>
<dbReference type="PANTHER" id="PTHR37849">
    <property type="entry name" value="YALI0E11605P"/>
    <property type="match status" value="1"/>
</dbReference>
<proteinExistence type="predicted"/>
<organism evidence="2 3">
    <name type="scientific">Meira miltonrushii</name>
    <dbReference type="NCBI Taxonomy" id="1280837"/>
    <lineage>
        <taxon>Eukaryota</taxon>
        <taxon>Fungi</taxon>
        <taxon>Dikarya</taxon>
        <taxon>Basidiomycota</taxon>
        <taxon>Ustilaginomycotina</taxon>
        <taxon>Exobasidiomycetes</taxon>
        <taxon>Exobasidiales</taxon>
        <taxon>Brachybasidiaceae</taxon>
        <taxon>Meira</taxon>
    </lineage>
</organism>
<keyword evidence="3" id="KW-1185">Reference proteome</keyword>
<dbReference type="InParanoid" id="A0A316VQ10"/>
<feature type="transmembrane region" description="Helical" evidence="1">
    <location>
        <begin position="49"/>
        <end position="69"/>
    </location>
</feature>
<keyword evidence="1" id="KW-0812">Transmembrane</keyword>
<evidence type="ECO:0000313" key="2">
    <source>
        <dbReference type="EMBL" id="PWN38241.1"/>
    </source>
</evidence>
<dbReference type="PANTHER" id="PTHR37849:SF1">
    <property type="entry name" value="YALI0E11605P"/>
    <property type="match status" value="1"/>
</dbReference>
<keyword evidence="1" id="KW-0472">Membrane</keyword>
<protein>
    <submittedName>
        <fullName evidence="2">Uncharacterized protein</fullName>
    </submittedName>
</protein>
<dbReference type="Proteomes" id="UP000245771">
    <property type="component" value="Unassembled WGS sequence"/>
</dbReference>
<sequence>MLNAPNDRALFGVNVLMITTTDSNVLRTPPGVVGIPSAAKRPIGGFRGALTGFAFGLAAASAFGFAYLLQDYRKASKAMAISVQELEESTEKVMQVYARVSTIEERLAKIERIAGSKEEMRRRNSDLVRVYDALHEDVYDVKRKLYDIEQDVNRFFGSSSSRRANGRIV</sequence>
<dbReference type="GeneID" id="37023426"/>
<accession>A0A316VQ10</accession>